<proteinExistence type="inferred from homology"/>
<name>A0A386WHD6_9ACTN</name>
<dbReference type="GO" id="GO:0016987">
    <property type="term" value="F:sigma factor activity"/>
    <property type="evidence" value="ECO:0007669"/>
    <property type="project" value="UniProtKB-KW"/>
</dbReference>
<dbReference type="PANTHER" id="PTHR43133">
    <property type="entry name" value="RNA POLYMERASE ECF-TYPE SIGMA FACTO"/>
    <property type="match status" value="1"/>
</dbReference>
<dbReference type="InterPro" id="IPR036388">
    <property type="entry name" value="WH-like_DNA-bd_sf"/>
</dbReference>
<dbReference type="GO" id="GO:0003677">
    <property type="term" value="F:DNA binding"/>
    <property type="evidence" value="ECO:0007669"/>
    <property type="project" value="InterPro"/>
</dbReference>
<dbReference type="Gene3D" id="1.10.10.10">
    <property type="entry name" value="Winged helix-like DNA-binding domain superfamily/Winged helix DNA-binding domain"/>
    <property type="match status" value="1"/>
</dbReference>
<evidence type="ECO:0000313" key="5">
    <source>
        <dbReference type="EMBL" id="AYF27745.1"/>
    </source>
</evidence>
<evidence type="ECO:0000256" key="2">
    <source>
        <dbReference type="ARBA" id="ARBA00023015"/>
    </source>
</evidence>
<dbReference type="KEGG" id="mtua:CSH63_09905"/>
<evidence type="ECO:0000256" key="4">
    <source>
        <dbReference type="ARBA" id="ARBA00023163"/>
    </source>
</evidence>
<keyword evidence="3" id="KW-0731">Sigma factor</keyword>
<dbReference type="Proteomes" id="UP000267804">
    <property type="component" value="Chromosome"/>
</dbReference>
<reference evidence="5 6" key="1">
    <citation type="submission" date="2017-10" db="EMBL/GenBank/DDBJ databases">
        <title>Integration of genomic and chemical information greatly accelerates assignment of the full stereostructure of myelolactone, a potent inhibitor of myeloma from a marine-derived Micromonospora.</title>
        <authorList>
            <person name="Kim M.C."/>
            <person name="Machado H."/>
            <person name="Jensen P.R."/>
            <person name="Fenical W."/>
        </authorList>
    </citation>
    <scope>NUCLEOTIDE SEQUENCE [LARGE SCALE GENOMIC DNA]</scope>
    <source>
        <strain evidence="5 6">CNY-010</strain>
    </source>
</reference>
<dbReference type="InterPro" id="IPR013249">
    <property type="entry name" value="RNA_pol_sigma70_r4_t2"/>
</dbReference>
<evidence type="ECO:0000256" key="1">
    <source>
        <dbReference type="ARBA" id="ARBA00010641"/>
    </source>
</evidence>
<dbReference type="InterPro" id="IPR013324">
    <property type="entry name" value="RNA_pol_sigma_r3/r4-like"/>
</dbReference>
<dbReference type="InterPro" id="IPR007627">
    <property type="entry name" value="RNA_pol_sigma70_r2"/>
</dbReference>
<dbReference type="SUPFAM" id="SSF88659">
    <property type="entry name" value="Sigma3 and sigma4 domains of RNA polymerase sigma factors"/>
    <property type="match status" value="1"/>
</dbReference>
<comment type="similarity">
    <text evidence="1">Belongs to the sigma-70 factor family. ECF subfamily.</text>
</comment>
<dbReference type="RefSeq" id="WP_120570012.1">
    <property type="nucleotide sequence ID" value="NZ_CP024087.1"/>
</dbReference>
<dbReference type="Pfam" id="PF04542">
    <property type="entry name" value="Sigma70_r2"/>
    <property type="match status" value="1"/>
</dbReference>
<sequence length="194" mass="20837">MNDHLGVGGSQQDEERLLRRVARADLDAFDELYRRTSPWLAIRLRRRCADDGIVAEVLQDTYLTVWRAAGSFSGIRPSGGADAPGGSAAGWIWTIAARRLVDALRRRARVQEVPTDVLPVRSAPAAEDEALAGSFGSEVGAALDALAPELRAVLAAMVLDGLTVRETSVLLGVPEGTVKSRARRARNALREALA</sequence>
<dbReference type="Gene3D" id="1.10.1740.10">
    <property type="match status" value="1"/>
</dbReference>
<dbReference type="GO" id="GO:0006352">
    <property type="term" value="P:DNA-templated transcription initiation"/>
    <property type="evidence" value="ECO:0007669"/>
    <property type="project" value="InterPro"/>
</dbReference>
<accession>A0A386WHD6</accession>
<keyword evidence="2" id="KW-0805">Transcription regulation</keyword>
<dbReference type="NCBIfam" id="TIGR02937">
    <property type="entry name" value="sigma70-ECF"/>
    <property type="match status" value="1"/>
</dbReference>
<evidence type="ECO:0000256" key="3">
    <source>
        <dbReference type="ARBA" id="ARBA00023082"/>
    </source>
</evidence>
<evidence type="ECO:0000313" key="6">
    <source>
        <dbReference type="Proteomes" id="UP000267804"/>
    </source>
</evidence>
<dbReference type="InterPro" id="IPR039425">
    <property type="entry name" value="RNA_pol_sigma-70-like"/>
</dbReference>
<dbReference type="InterPro" id="IPR013325">
    <property type="entry name" value="RNA_pol_sigma_r2"/>
</dbReference>
<dbReference type="AlphaFoldDB" id="A0A386WHD6"/>
<keyword evidence="4" id="KW-0804">Transcription</keyword>
<organism evidence="5 6">
    <name type="scientific">Micromonospora tulbaghiae</name>
    <dbReference type="NCBI Taxonomy" id="479978"/>
    <lineage>
        <taxon>Bacteria</taxon>
        <taxon>Bacillati</taxon>
        <taxon>Actinomycetota</taxon>
        <taxon>Actinomycetes</taxon>
        <taxon>Micromonosporales</taxon>
        <taxon>Micromonosporaceae</taxon>
        <taxon>Micromonospora</taxon>
    </lineage>
</organism>
<protein>
    <submittedName>
        <fullName evidence="5">RNA polymerase subunit sigma-24</fullName>
    </submittedName>
</protein>
<dbReference type="Pfam" id="PF08281">
    <property type="entry name" value="Sigma70_r4_2"/>
    <property type="match status" value="1"/>
</dbReference>
<dbReference type="EMBL" id="CP024087">
    <property type="protein sequence ID" value="AYF27745.1"/>
    <property type="molecule type" value="Genomic_DNA"/>
</dbReference>
<gene>
    <name evidence="5" type="ORF">CSH63_09905</name>
</gene>
<dbReference type="SUPFAM" id="SSF88946">
    <property type="entry name" value="Sigma2 domain of RNA polymerase sigma factors"/>
    <property type="match status" value="1"/>
</dbReference>
<dbReference type="PANTHER" id="PTHR43133:SF46">
    <property type="entry name" value="RNA POLYMERASE SIGMA-70 FACTOR ECF SUBFAMILY"/>
    <property type="match status" value="1"/>
</dbReference>
<dbReference type="InterPro" id="IPR014284">
    <property type="entry name" value="RNA_pol_sigma-70_dom"/>
</dbReference>